<dbReference type="Pfam" id="PF12697">
    <property type="entry name" value="Abhydrolase_6"/>
    <property type="match status" value="1"/>
</dbReference>
<evidence type="ECO:0000259" key="1">
    <source>
        <dbReference type="Pfam" id="PF12697"/>
    </source>
</evidence>
<dbReference type="GO" id="GO:0016787">
    <property type="term" value="F:hydrolase activity"/>
    <property type="evidence" value="ECO:0007669"/>
    <property type="project" value="UniProtKB-KW"/>
</dbReference>
<keyword evidence="2" id="KW-0378">Hydrolase</keyword>
<dbReference type="EMBL" id="JBHMCA010000070">
    <property type="protein sequence ID" value="MFB9449977.1"/>
    <property type="molecule type" value="Genomic_DNA"/>
</dbReference>
<dbReference type="RefSeq" id="WP_223093426.1">
    <property type="nucleotide sequence ID" value="NZ_CP061913.1"/>
</dbReference>
<dbReference type="InterPro" id="IPR000073">
    <property type="entry name" value="AB_hydrolase_1"/>
</dbReference>
<dbReference type="Gene3D" id="3.40.50.1820">
    <property type="entry name" value="alpha/beta hydrolase"/>
    <property type="match status" value="1"/>
</dbReference>
<keyword evidence="3" id="KW-1185">Reference proteome</keyword>
<name>A0ABV5MM73_9ACTN</name>
<reference evidence="2 3" key="1">
    <citation type="submission" date="2024-09" db="EMBL/GenBank/DDBJ databases">
        <authorList>
            <person name="Sun Q."/>
            <person name="Mori K."/>
        </authorList>
    </citation>
    <scope>NUCLEOTIDE SEQUENCE [LARGE SCALE GENOMIC DNA]</scope>
    <source>
        <strain evidence="2 3">JCM 3307</strain>
    </source>
</reference>
<dbReference type="PANTHER" id="PTHR43798:SF33">
    <property type="entry name" value="HYDROLASE, PUTATIVE (AFU_ORTHOLOGUE AFUA_2G14860)-RELATED"/>
    <property type="match status" value="1"/>
</dbReference>
<gene>
    <name evidence="2" type="ORF">ACFFTR_43455</name>
</gene>
<protein>
    <submittedName>
        <fullName evidence="2">Alpha/beta fold hydrolase</fullName>
    </submittedName>
</protein>
<organism evidence="2 3">
    <name type="scientific">Dactylosporangium vinaceum</name>
    <dbReference type="NCBI Taxonomy" id="53362"/>
    <lineage>
        <taxon>Bacteria</taxon>
        <taxon>Bacillati</taxon>
        <taxon>Actinomycetota</taxon>
        <taxon>Actinomycetes</taxon>
        <taxon>Micromonosporales</taxon>
        <taxon>Micromonosporaceae</taxon>
        <taxon>Dactylosporangium</taxon>
    </lineage>
</organism>
<dbReference type="Proteomes" id="UP001589608">
    <property type="component" value="Unassembled WGS sequence"/>
</dbReference>
<sequence>MSIQYTERGTGRPVLLLHGGAGPASVTGFADRFAAEHPVRVITPTHPGFDGTERPAGIAGVKDLAAAYHAFLDELDLHDVVVVGNSIGGWIAAELAILDSPRIGALVIVDGVGIEVEGHPVADFFNLSFPQIAAASYYDPTGRVIDPGAMPEAARAVMAGNRATLEVYAGRPSMVDPTLRGRLVAVHKPALVVWGDSDGIADPGYGRAFAAALPKADFVVLERTGHLPQLESPEALLGALWTFIEAS</sequence>
<dbReference type="InterPro" id="IPR050266">
    <property type="entry name" value="AB_hydrolase_sf"/>
</dbReference>
<proteinExistence type="predicted"/>
<comment type="caution">
    <text evidence="2">The sequence shown here is derived from an EMBL/GenBank/DDBJ whole genome shotgun (WGS) entry which is preliminary data.</text>
</comment>
<dbReference type="InterPro" id="IPR029058">
    <property type="entry name" value="AB_hydrolase_fold"/>
</dbReference>
<accession>A0ABV5MM73</accession>
<dbReference type="SUPFAM" id="SSF53474">
    <property type="entry name" value="alpha/beta-Hydrolases"/>
    <property type="match status" value="1"/>
</dbReference>
<dbReference type="PRINTS" id="PR00111">
    <property type="entry name" value="ABHYDROLASE"/>
</dbReference>
<dbReference type="PANTHER" id="PTHR43798">
    <property type="entry name" value="MONOACYLGLYCEROL LIPASE"/>
    <property type="match status" value="1"/>
</dbReference>
<evidence type="ECO:0000313" key="3">
    <source>
        <dbReference type="Proteomes" id="UP001589608"/>
    </source>
</evidence>
<evidence type="ECO:0000313" key="2">
    <source>
        <dbReference type="EMBL" id="MFB9449977.1"/>
    </source>
</evidence>
<feature type="domain" description="AB hydrolase-1" evidence="1">
    <location>
        <begin position="14"/>
        <end position="237"/>
    </location>
</feature>